<reference evidence="1" key="1">
    <citation type="submission" date="2020-02" db="EMBL/GenBank/DDBJ databases">
        <authorList>
            <person name="Meier V. D."/>
        </authorList>
    </citation>
    <scope>NUCLEOTIDE SEQUENCE</scope>
    <source>
        <strain evidence="1">AVDCRST_MAG68</strain>
    </source>
</reference>
<dbReference type="EMBL" id="CADCTW010000186">
    <property type="protein sequence ID" value="CAA9355154.1"/>
    <property type="molecule type" value="Genomic_DNA"/>
</dbReference>
<organism evidence="1">
    <name type="scientific">uncultured Gemmatimonadota bacterium</name>
    <dbReference type="NCBI Taxonomy" id="203437"/>
    <lineage>
        <taxon>Bacteria</taxon>
        <taxon>Pseudomonadati</taxon>
        <taxon>Gemmatimonadota</taxon>
        <taxon>environmental samples</taxon>
    </lineage>
</organism>
<accession>A0A6J4MBQ9</accession>
<proteinExistence type="predicted"/>
<sequence length="240" mass="26815">MRLCASDALRGPSFLSPRNRTRHLRNRSRAGMMHEGVYLVLLVVLVSSPAGLSAQDERPSDAHHRDQCRLAGQVLQTSYPRPKHEWALEAIRSCDPEVAVPALVQSWTKAPADTAHLMRLYRAGRRYRDGRLYTTVRTLASDPARPRPIRIAALAGLAAQVEPRIAMDLNLLRPISGLRGRWQSIWFWDNHGYSVVGAVPLPPDARAEVRRIADGIAKAHARDALADSAVRLVRFLDVEF</sequence>
<name>A0A6J4MBQ9_9BACT</name>
<dbReference type="AlphaFoldDB" id="A0A6J4MBQ9"/>
<protein>
    <submittedName>
        <fullName evidence="1">Uncharacterized protein</fullName>
    </submittedName>
</protein>
<gene>
    <name evidence="1" type="ORF">AVDCRST_MAG68-3895</name>
</gene>
<evidence type="ECO:0000313" key="1">
    <source>
        <dbReference type="EMBL" id="CAA9355154.1"/>
    </source>
</evidence>